<comment type="caution">
    <text evidence="1">The sequence shown here is derived from an EMBL/GenBank/DDBJ whole genome shotgun (WGS) entry which is preliminary data.</text>
</comment>
<dbReference type="Proteomes" id="UP000245207">
    <property type="component" value="Unassembled WGS sequence"/>
</dbReference>
<keyword evidence="2" id="KW-1185">Reference proteome</keyword>
<reference evidence="1 2" key="1">
    <citation type="journal article" date="2018" name="Mol. Plant">
        <title>The genome of Artemisia annua provides insight into the evolution of Asteraceae family and artemisinin biosynthesis.</title>
        <authorList>
            <person name="Shen Q."/>
            <person name="Zhang L."/>
            <person name="Liao Z."/>
            <person name="Wang S."/>
            <person name="Yan T."/>
            <person name="Shi P."/>
            <person name="Liu M."/>
            <person name="Fu X."/>
            <person name="Pan Q."/>
            <person name="Wang Y."/>
            <person name="Lv Z."/>
            <person name="Lu X."/>
            <person name="Zhang F."/>
            <person name="Jiang W."/>
            <person name="Ma Y."/>
            <person name="Chen M."/>
            <person name="Hao X."/>
            <person name="Li L."/>
            <person name="Tang Y."/>
            <person name="Lv G."/>
            <person name="Zhou Y."/>
            <person name="Sun X."/>
            <person name="Brodelius P.E."/>
            <person name="Rose J.K.C."/>
            <person name="Tang K."/>
        </authorList>
    </citation>
    <scope>NUCLEOTIDE SEQUENCE [LARGE SCALE GENOMIC DNA]</scope>
    <source>
        <strain evidence="2">cv. Huhao1</strain>
        <tissue evidence="1">Leaf</tissue>
    </source>
</reference>
<evidence type="ECO:0000313" key="1">
    <source>
        <dbReference type="EMBL" id="PWA59842.1"/>
    </source>
</evidence>
<name>A0A2U1MF52_ARTAN</name>
<dbReference type="OrthoDB" id="1909330at2759"/>
<protein>
    <submittedName>
        <fullName evidence="1">B3 DNA binding domain-containing protein</fullName>
    </submittedName>
</protein>
<sequence length="197" mass="22110">MAQVPPGGNAILSLLIHRRKICPPLRWKKMLPSLLPTPEDVVLIEDSAQKSADAEPKVLGQLMEELELAAAHQAKLVAQVYIIKANNGNEVDGSVSLMNAEAQAEQIALDVKTFRDFKIIYRGLYIDNELSEDMRSSYYRLCFQKKQFLHDGLPKGLCTKLVVGMFGLTVSIAKIKNNKLTATKKELEKWNSTYKCF</sequence>
<organism evidence="1 2">
    <name type="scientific">Artemisia annua</name>
    <name type="common">Sweet wormwood</name>
    <dbReference type="NCBI Taxonomy" id="35608"/>
    <lineage>
        <taxon>Eukaryota</taxon>
        <taxon>Viridiplantae</taxon>
        <taxon>Streptophyta</taxon>
        <taxon>Embryophyta</taxon>
        <taxon>Tracheophyta</taxon>
        <taxon>Spermatophyta</taxon>
        <taxon>Magnoliopsida</taxon>
        <taxon>eudicotyledons</taxon>
        <taxon>Gunneridae</taxon>
        <taxon>Pentapetalae</taxon>
        <taxon>asterids</taxon>
        <taxon>campanulids</taxon>
        <taxon>Asterales</taxon>
        <taxon>Asteraceae</taxon>
        <taxon>Asteroideae</taxon>
        <taxon>Anthemideae</taxon>
        <taxon>Artemisiinae</taxon>
        <taxon>Artemisia</taxon>
    </lineage>
</organism>
<dbReference type="EMBL" id="PKPP01005515">
    <property type="protein sequence ID" value="PWA59842.1"/>
    <property type="molecule type" value="Genomic_DNA"/>
</dbReference>
<dbReference type="AlphaFoldDB" id="A0A2U1MF52"/>
<evidence type="ECO:0000313" key="2">
    <source>
        <dbReference type="Proteomes" id="UP000245207"/>
    </source>
</evidence>
<gene>
    <name evidence="1" type="ORF">CTI12_AA357720</name>
</gene>
<accession>A0A2U1MF52</accession>
<proteinExistence type="predicted"/>